<reference evidence="2 7" key="4">
    <citation type="journal article" date="2019" name="Microbiol. Resour. Announc.">
        <title>Draft Genome Sequence of Comamonas testosteroni TA441, a Bacterium That Has a Cryptic Phenol Degradation Gene Cluster.</title>
        <authorList>
            <person name="Arai H."/>
            <person name="Ishii M."/>
        </authorList>
    </citation>
    <scope>NUCLEOTIDE SEQUENCE [LARGE SCALE GENOMIC DNA]</scope>
    <source>
        <strain evidence="2 7">TA441</strain>
    </source>
</reference>
<evidence type="ECO:0000313" key="5">
    <source>
        <dbReference type="Proteomes" id="UP000029553"/>
    </source>
</evidence>
<gene>
    <name evidence="2" type="ORF">CTTA_4983</name>
    <name evidence="4" type="ORF">GL58_21655</name>
    <name evidence="3" type="ORF">P353_04990</name>
</gene>
<dbReference type="PATRIC" id="fig|285.49.peg.4487"/>
<sequence length="105" mass="12302">MKKILALVSICLPVVLIATPLSSQAHDRHHHHHHKREHKEEYWDGHCKVERKWKSNGEYKEKRKCRNRPDAYYAPQPVYVAPPQPVYVAPQPQGLVIDSRIVLRP</sequence>
<accession>A0A096FNV4</accession>
<dbReference type="RefSeq" id="WP_034366026.1">
    <property type="nucleotide sequence ID" value="NZ_AWOR01000012.1"/>
</dbReference>
<evidence type="ECO:0000313" key="3">
    <source>
        <dbReference type="EMBL" id="KGH31584.1"/>
    </source>
</evidence>
<evidence type="ECO:0000256" key="1">
    <source>
        <dbReference type="SAM" id="SignalP"/>
    </source>
</evidence>
<evidence type="ECO:0000313" key="7">
    <source>
        <dbReference type="Proteomes" id="UP000323105"/>
    </source>
</evidence>
<feature type="chain" id="PRO_5010904995" evidence="1">
    <location>
        <begin position="26"/>
        <end position="105"/>
    </location>
</feature>
<dbReference type="Proteomes" id="UP000323105">
    <property type="component" value="Unassembled WGS sequence"/>
</dbReference>
<proteinExistence type="predicted"/>
<dbReference type="EMBL" id="JNVD01000005">
    <property type="protein sequence ID" value="KOC30497.1"/>
    <property type="molecule type" value="Genomic_DNA"/>
</dbReference>
<dbReference type="Proteomes" id="UP000029553">
    <property type="component" value="Unassembled WGS sequence"/>
</dbReference>
<dbReference type="AlphaFoldDB" id="A0A096FNV4"/>
<keyword evidence="3" id="KW-0449">Lipoprotein</keyword>
<feature type="signal peptide" evidence="1">
    <location>
        <begin position="1"/>
        <end position="25"/>
    </location>
</feature>
<reference evidence="3 5" key="1">
    <citation type="submission" date="2013-09" db="EMBL/GenBank/DDBJ databases">
        <title>High correlation between genotypes and phenotypes of environmental bacteria Comamonas testosteroni strains.</title>
        <authorList>
            <person name="Liu L."/>
            <person name="Zhu W."/>
            <person name="Xia X."/>
            <person name="Xu B."/>
            <person name="Luo M."/>
            <person name="Wang G."/>
        </authorList>
    </citation>
    <scope>NUCLEOTIDE SEQUENCE [LARGE SCALE GENOMIC DNA]</scope>
    <source>
        <strain evidence="3 5">JL40</strain>
    </source>
</reference>
<reference evidence="6" key="2">
    <citation type="submission" date="2014-06" db="EMBL/GenBank/DDBJ databases">
        <title>Draft genome sequence of C. testosteroni WDL7.</title>
        <authorList>
            <person name="Wu Y."/>
            <person name="Seshan H."/>
            <person name="Arumugam K."/>
        </authorList>
    </citation>
    <scope>NUCLEOTIDE SEQUENCE [LARGE SCALE GENOMIC DNA]</scope>
    <source>
        <strain evidence="6">WDL7</strain>
    </source>
</reference>
<keyword evidence="1" id="KW-0732">Signal</keyword>
<organism evidence="3 5">
    <name type="scientific">Comamonas testosteroni</name>
    <name type="common">Pseudomonas testosteroni</name>
    <dbReference type="NCBI Taxonomy" id="285"/>
    <lineage>
        <taxon>Bacteria</taxon>
        <taxon>Pseudomonadati</taxon>
        <taxon>Pseudomonadota</taxon>
        <taxon>Betaproteobacteria</taxon>
        <taxon>Burkholderiales</taxon>
        <taxon>Comamonadaceae</taxon>
        <taxon>Comamonas</taxon>
    </lineage>
</organism>
<dbReference type="EMBL" id="BKBW01000021">
    <property type="protein sequence ID" value="GEQ77978.1"/>
    <property type="molecule type" value="Genomic_DNA"/>
</dbReference>
<evidence type="ECO:0000313" key="4">
    <source>
        <dbReference type="EMBL" id="KOC30497.1"/>
    </source>
</evidence>
<name>A0A096FNV4_COMTE</name>
<reference evidence="4" key="3">
    <citation type="submission" date="2014-06" db="EMBL/GenBank/DDBJ databases">
        <title>Three species of the Botryosphaeriales overlap on five unrelated trees in China, with a novel species.</title>
        <authorList>
            <person name="Tian C."/>
            <person name="Fan X."/>
        </authorList>
    </citation>
    <scope>NUCLEOTIDE SEQUENCE</scope>
    <source>
        <strain evidence="4">WDL7</strain>
    </source>
</reference>
<comment type="caution">
    <text evidence="3">The sequence shown here is derived from an EMBL/GenBank/DDBJ whole genome shotgun (WGS) entry which is preliminary data.</text>
</comment>
<evidence type="ECO:0000313" key="6">
    <source>
        <dbReference type="Proteomes" id="UP000037442"/>
    </source>
</evidence>
<dbReference type="EMBL" id="AWOR01000012">
    <property type="protein sequence ID" value="KGH31584.1"/>
    <property type="molecule type" value="Genomic_DNA"/>
</dbReference>
<evidence type="ECO:0000313" key="2">
    <source>
        <dbReference type="EMBL" id="GEQ77978.1"/>
    </source>
</evidence>
<dbReference type="Proteomes" id="UP000037442">
    <property type="component" value="Unassembled WGS sequence"/>
</dbReference>
<protein>
    <submittedName>
        <fullName evidence="3">Membrane lipoprotein, cell wall extensin motif</fullName>
    </submittedName>
    <submittedName>
        <fullName evidence="4">Membrane protein</fullName>
    </submittedName>
</protein>